<evidence type="ECO:0008006" key="5">
    <source>
        <dbReference type="Google" id="ProtNLM"/>
    </source>
</evidence>
<dbReference type="RefSeq" id="WP_016179627.1">
    <property type="nucleotide sequence ID" value="NZ_KE136362.1"/>
</dbReference>
<protein>
    <recommendedName>
        <fullName evidence="5">UmuC domain-containing protein</fullName>
    </recommendedName>
</protein>
<evidence type="ECO:0000313" key="4">
    <source>
        <dbReference type="Proteomes" id="UP000014107"/>
    </source>
</evidence>
<evidence type="ECO:0000313" key="3">
    <source>
        <dbReference type="Proteomes" id="UP000014104"/>
    </source>
</evidence>
<dbReference type="Proteomes" id="UP000014107">
    <property type="component" value="Unassembled WGS sequence"/>
</dbReference>
<reference evidence="1 3" key="1">
    <citation type="submission" date="2013-03" db="EMBL/GenBank/DDBJ databases">
        <title>The Genome Sequence of Enterococcus avium ATCC_14025 (Illumina only assembly).</title>
        <authorList>
            <consortium name="The Broad Institute Genomics Platform"/>
            <consortium name="The Broad Institute Genome Sequencing Center for Infectious Disease"/>
            <person name="Earl A."/>
            <person name="Russ C."/>
            <person name="Gilmore M."/>
            <person name="Surin D."/>
            <person name="Walker B."/>
            <person name="Young S."/>
            <person name="Zeng Q."/>
            <person name="Gargeya S."/>
            <person name="Fitzgerald M."/>
            <person name="Haas B."/>
            <person name="Abouelleil A."/>
            <person name="Allen A.W."/>
            <person name="Alvarado L."/>
            <person name="Arachchi H.M."/>
            <person name="Berlin A.M."/>
            <person name="Chapman S.B."/>
            <person name="Gainer-Dewar J."/>
            <person name="Goldberg J."/>
            <person name="Griggs A."/>
            <person name="Gujja S."/>
            <person name="Hansen M."/>
            <person name="Howarth C."/>
            <person name="Imamovic A."/>
            <person name="Ireland A."/>
            <person name="Larimer J."/>
            <person name="McCowan C."/>
            <person name="Murphy C."/>
            <person name="Pearson M."/>
            <person name="Poon T.W."/>
            <person name="Priest M."/>
            <person name="Roberts A."/>
            <person name="Saif S."/>
            <person name="Shea T."/>
            <person name="Sisk P."/>
            <person name="Sykes S."/>
            <person name="Wortman J."/>
            <person name="Nusbaum C."/>
            <person name="Birren B."/>
        </authorList>
    </citation>
    <scope>NUCLEOTIDE SEQUENCE [LARGE SCALE GENOMIC DNA]</scope>
    <source>
        <strain evidence="1 3">ATCC 14025</strain>
    </source>
</reference>
<reference evidence="2 4" key="2">
    <citation type="submission" date="2013-03" db="EMBL/GenBank/DDBJ databases">
        <title>The Genome Sequence of Enterococcus avium ATCC_14025 (PacBio/Illumina hybrid assembly).</title>
        <authorList>
            <consortium name="The Broad Institute Genomics Platform"/>
            <consortium name="The Broad Institute Genome Sequencing Center for Infectious Disease"/>
            <person name="Earl A."/>
            <person name="Russ C."/>
            <person name="Gilmore M."/>
            <person name="Surin D."/>
            <person name="Walker B."/>
            <person name="Young S."/>
            <person name="Zeng Q."/>
            <person name="Gargeya S."/>
            <person name="Fitzgerald M."/>
            <person name="Haas B."/>
            <person name="Abouelleil A."/>
            <person name="Allen A.W."/>
            <person name="Alvarado L."/>
            <person name="Arachchi H.M."/>
            <person name="Berlin A.M."/>
            <person name="Chapman S.B."/>
            <person name="Gainer-Dewar J."/>
            <person name="Goldberg J."/>
            <person name="Griggs A."/>
            <person name="Gujja S."/>
            <person name="Hansen M."/>
            <person name="Howarth C."/>
            <person name="Imamovic A."/>
            <person name="Ireland A."/>
            <person name="Larimer J."/>
            <person name="McCowan C."/>
            <person name="Murphy C."/>
            <person name="Pearson M."/>
            <person name="Poon T.W."/>
            <person name="Priest M."/>
            <person name="Roberts A."/>
            <person name="Saif S."/>
            <person name="Shea T."/>
            <person name="Sisk P."/>
            <person name="Sykes S."/>
            <person name="Wortman J."/>
            <person name="Nusbaum C."/>
            <person name="Birren B."/>
        </authorList>
    </citation>
    <scope>NUCLEOTIDE SEQUENCE [LARGE SCALE GENOMIC DNA]</scope>
    <source>
        <strain evidence="2 4">ATCC 14025</strain>
    </source>
</reference>
<dbReference type="EMBL" id="ASWL01000001">
    <property type="protein sequence ID" value="EOU26654.1"/>
    <property type="molecule type" value="Genomic_DNA"/>
</dbReference>
<keyword evidence="3" id="KW-1185">Reference proteome</keyword>
<name>A0AAV3J4R5_ENTAV</name>
<accession>A0AAV3J4R5</accession>
<organism evidence="2 4">
    <name type="scientific">Enterococcus avium ATCC 14025</name>
    <dbReference type="NCBI Taxonomy" id="1140002"/>
    <lineage>
        <taxon>Bacteria</taxon>
        <taxon>Bacillati</taxon>
        <taxon>Bacillota</taxon>
        <taxon>Bacilli</taxon>
        <taxon>Lactobacillales</taxon>
        <taxon>Enterococcaceae</taxon>
        <taxon>Enterococcus</taxon>
    </lineage>
</organism>
<dbReference type="Proteomes" id="UP000014104">
    <property type="component" value="Unassembled WGS sequence"/>
</dbReference>
<evidence type="ECO:0000313" key="2">
    <source>
        <dbReference type="EMBL" id="EOU26654.1"/>
    </source>
</evidence>
<dbReference type="EMBL" id="AHYV01000013">
    <property type="protein sequence ID" value="EOT47327.1"/>
    <property type="molecule type" value="Genomic_DNA"/>
</dbReference>
<proteinExistence type="predicted"/>
<evidence type="ECO:0000313" key="1">
    <source>
        <dbReference type="EMBL" id="EOT47327.1"/>
    </source>
</evidence>
<comment type="caution">
    <text evidence="2">The sequence shown here is derived from an EMBL/GenBank/DDBJ whole genome shotgun (WGS) entry which is preliminary data.</text>
</comment>
<sequence>MISVVSGYLFMSYPSDNPEERGSGLILASSSAAKKAFGISNVSRARDLSFPYPADLIYEGGESF</sequence>
<dbReference type="AlphaFoldDB" id="A0AAV3J4R5"/>
<gene>
    <name evidence="2" type="ORF">I570_00410</name>
    <name evidence="1" type="ORF">OMU_01696</name>
</gene>